<evidence type="ECO:0000313" key="2">
    <source>
        <dbReference type="Proteomes" id="UP001059663"/>
    </source>
</evidence>
<keyword evidence="1" id="KW-0378">Hydrolase</keyword>
<organism evidence="1 2">
    <name type="scientific">Janibacter limosus</name>
    <dbReference type="NCBI Taxonomy" id="53458"/>
    <lineage>
        <taxon>Bacteria</taxon>
        <taxon>Bacillati</taxon>
        <taxon>Actinomycetota</taxon>
        <taxon>Actinomycetes</taxon>
        <taxon>Micrococcales</taxon>
        <taxon>Intrasporangiaceae</taxon>
        <taxon>Janibacter</taxon>
    </lineage>
</organism>
<proteinExistence type="predicted"/>
<protein>
    <submittedName>
        <fullName evidence="1">Signal peptidase II</fullName>
        <ecNumber evidence="1">3.4.23.36</ecNumber>
    </submittedName>
</protein>
<evidence type="ECO:0000313" key="1">
    <source>
        <dbReference type="EMBL" id="UUZ45848.1"/>
    </source>
</evidence>
<dbReference type="EMBL" id="CP087977">
    <property type="protein sequence ID" value="UUZ45848.1"/>
    <property type="molecule type" value="Genomic_DNA"/>
</dbReference>
<dbReference type="EC" id="3.4.23.36" evidence="1"/>
<name>A0AC61U7G7_9MICO</name>
<sequence length="84" mass="8796">MRWAVALGLLLGGSLGNLVDRFFRDPGPLRGRVVDFIDYGGLFVGNIADIAIVAGACLLIWLVFSNVGPDGSRPQHAAGGATDE</sequence>
<gene>
    <name evidence="1" type="ORF">LP422_08055</name>
</gene>
<accession>A0AC61U7G7</accession>
<reference evidence="1" key="1">
    <citation type="submission" date="2021-11" db="EMBL/GenBank/DDBJ databases">
        <title>Study of the species diversity of bacterial strains isolated from a unique natural object - Shulgan-Tash cave (Bashkiria).</title>
        <authorList>
            <person name="Sazanova A.L."/>
            <person name="Chirak E.R."/>
            <person name="Safronova V.I."/>
        </authorList>
    </citation>
    <scope>NUCLEOTIDE SEQUENCE</scope>
    <source>
        <strain evidence="1">P1</strain>
    </source>
</reference>
<dbReference type="Proteomes" id="UP001059663">
    <property type="component" value="Chromosome"/>
</dbReference>